<keyword evidence="1" id="KW-1133">Transmembrane helix</keyword>
<comment type="caution">
    <text evidence="2">The sequence shown here is derived from an EMBL/GenBank/DDBJ whole genome shotgun (WGS) entry which is preliminary data.</text>
</comment>
<name>A0AA40AYP4_9PEZI</name>
<evidence type="ECO:0000256" key="1">
    <source>
        <dbReference type="SAM" id="Phobius"/>
    </source>
</evidence>
<sequence length="162" mass="18059">MLRGHQNNFKVLQSRFDNAINLANHLNNQVQAGSLLGEFEKLAAPIDVLAAPNKSAGSEVLRTHRRGSEDPVRGQQYELIRGRLMIVVIGAMTVYLAIVIGKYPYMFPTFTIMVTTVLGRALYNYWDNLVGYHRQRGWGRRRGSSRRRGRCVGCAGGAGGRP</sequence>
<evidence type="ECO:0000313" key="3">
    <source>
        <dbReference type="Proteomes" id="UP001172102"/>
    </source>
</evidence>
<gene>
    <name evidence="2" type="ORF">B0H67DRAFT_106638</name>
</gene>
<dbReference type="EMBL" id="JAUKUA010000002">
    <property type="protein sequence ID" value="KAK0724464.1"/>
    <property type="molecule type" value="Genomic_DNA"/>
</dbReference>
<evidence type="ECO:0000313" key="2">
    <source>
        <dbReference type="EMBL" id="KAK0724464.1"/>
    </source>
</evidence>
<reference evidence="2" key="1">
    <citation type="submission" date="2023-06" db="EMBL/GenBank/DDBJ databases">
        <title>Genome-scale phylogeny and comparative genomics of the fungal order Sordariales.</title>
        <authorList>
            <consortium name="Lawrence Berkeley National Laboratory"/>
            <person name="Hensen N."/>
            <person name="Bonometti L."/>
            <person name="Westerberg I."/>
            <person name="Brannstrom I.O."/>
            <person name="Guillou S."/>
            <person name="Cros-Aarteil S."/>
            <person name="Calhoun S."/>
            <person name="Haridas S."/>
            <person name="Kuo A."/>
            <person name="Mondo S."/>
            <person name="Pangilinan J."/>
            <person name="Riley R."/>
            <person name="Labutti K."/>
            <person name="Andreopoulos B."/>
            <person name="Lipzen A."/>
            <person name="Chen C."/>
            <person name="Yanf M."/>
            <person name="Daum C."/>
            <person name="Ng V."/>
            <person name="Clum A."/>
            <person name="Steindorff A."/>
            <person name="Ohm R."/>
            <person name="Martin F."/>
            <person name="Silar P."/>
            <person name="Natvig D."/>
            <person name="Lalanne C."/>
            <person name="Gautier V."/>
            <person name="Ament-Velasquez S.L."/>
            <person name="Kruys A."/>
            <person name="Hutchinson M.I."/>
            <person name="Powell A.J."/>
            <person name="Barry K."/>
            <person name="Miller A.N."/>
            <person name="Grigoriev I.V."/>
            <person name="Debuchy R."/>
            <person name="Gladieux P."/>
            <person name="Thoren M.H."/>
            <person name="Johannesson H."/>
        </authorList>
    </citation>
    <scope>NUCLEOTIDE SEQUENCE</scope>
    <source>
        <strain evidence="2">SMH4607-1</strain>
    </source>
</reference>
<dbReference type="AlphaFoldDB" id="A0AA40AYP4"/>
<keyword evidence="1" id="KW-0472">Membrane</keyword>
<proteinExistence type="predicted"/>
<feature type="transmembrane region" description="Helical" evidence="1">
    <location>
        <begin position="82"/>
        <end position="100"/>
    </location>
</feature>
<protein>
    <submittedName>
        <fullName evidence="2">Uncharacterized protein</fullName>
    </submittedName>
</protein>
<accession>A0AA40AYP4</accession>
<organism evidence="2 3">
    <name type="scientific">Lasiosphaeris hirsuta</name>
    <dbReference type="NCBI Taxonomy" id="260670"/>
    <lineage>
        <taxon>Eukaryota</taxon>
        <taxon>Fungi</taxon>
        <taxon>Dikarya</taxon>
        <taxon>Ascomycota</taxon>
        <taxon>Pezizomycotina</taxon>
        <taxon>Sordariomycetes</taxon>
        <taxon>Sordariomycetidae</taxon>
        <taxon>Sordariales</taxon>
        <taxon>Lasiosphaeriaceae</taxon>
        <taxon>Lasiosphaeris</taxon>
    </lineage>
</organism>
<keyword evidence="1" id="KW-0812">Transmembrane</keyword>
<dbReference type="Proteomes" id="UP001172102">
    <property type="component" value="Unassembled WGS sequence"/>
</dbReference>
<keyword evidence="3" id="KW-1185">Reference proteome</keyword>
<feature type="transmembrane region" description="Helical" evidence="1">
    <location>
        <begin position="106"/>
        <end position="126"/>
    </location>
</feature>